<dbReference type="InterPro" id="IPR036770">
    <property type="entry name" value="Ankyrin_rpt-contain_sf"/>
</dbReference>
<feature type="repeat" description="ANK" evidence="3">
    <location>
        <begin position="856"/>
        <end position="888"/>
    </location>
</feature>
<protein>
    <submittedName>
        <fullName evidence="4">Uncharacterized protein</fullName>
    </submittedName>
</protein>
<dbReference type="Pfam" id="PF12796">
    <property type="entry name" value="Ank_2"/>
    <property type="match status" value="1"/>
</dbReference>
<keyword evidence="5" id="KW-1185">Reference proteome</keyword>
<organism evidence="4 5">
    <name type="scientific">Parashewanella curva</name>
    <dbReference type="NCBI Taxonomy" id="2338552"/>
    <lineage>
        <taxon>Bacteria</taxon>
        <taxon>Pseudomonadati</taxon>
        <taxon>Pseudomonadota</taxon>
        <taxon>Gammaproteobacteria</taxon>
        <taxon>Alteromonadales</taxon>
        <taxon>Shewanellaceae</taxon>
        <taxon>Parashewanella</taxon>
    </lineage>
</organism>
<evidence type="ECO:0000313" key="5">
    <source>
        <dbReference type="Proteomes" id="UP000281474"/>
    </source>
</evidence>
<evidence type="ECO:0000256" key="2">
    <source>
        <dbReference type="ARBA" id="ARBA00023043"/>
    </source>
</evidence>
<dbReference type="PANTHER" id="PTHR24166:SF48">
    <property type="entry name" value="PROTEIN VAPYRIN"/>
    <property type="match status" value="1"/>
</dbReference>
<accession>A0A3L8Q3E0</accession>
<dbReference type="PROSITE" id="PS50088">
    <property type="entry name" value="ANK_REPEAT"/>
    <property type="match status" value="3"/>
</dbReference>
<dbReference type="InterPro" id="IPR050889">
    <property type="entry name" value="Dendritic_Spine_Reg/Scaffold"/>
</dbReference>
<dbReference type="InterPro" id="IPR002110">
    <property type="entry name" value="Ankyrin_rpt"/>
</dbReference>
<sequence length="1042" mass="116777">MAEIRVGSTSVNTKFGTEMEDLEARPFSKDFVKLFTPYLTSESNMAEQLRQLERDLKQIESADDPIKGNAELMAQVQALSELLNSKDYSEAVKAHAIKEMFEAYAAAKAGASNYLPDTLLLSLPVGIIKGEIELQPKQARREITEKLIRAAVDGLDSAAKSSRVRLSCSDKNEAIKQLMFEYGVSDRRGSSHTRSVPKRISQIKDKVRQALPLSSVRHLYTHNKAVVTAANGDKFGSDARGDINTPDGVHFYKLNSQDGLYHLVKAKDLKLNELKTHVCDFGPALGLQMIASINDLSDWGRFYENQLQVGVGEPHQQVFEHAMLMVLDSLVKEKKIELTEPYQWKDSIQTAPFLQVAVELSSSRFADRFTAKAAKKMQGSISSVSMAVELIICKPGLSRQIVAHRRKQILDWCLEQKGAGAALERITKQSHLAQLENELLTKELKGLAESFAKRVEQEIENANSVAKVTELYERGYLPDNLSAPAWTYLTNFFQDLAKKDYPVTLLDVQFWKEVVTDIEKQHKGSVRQGVKKIPQCMDAAIASQRRKAAENIKVVRSQPPFQDKLKDLKTQTNVKSFLTELAVLKSEQPSEFQKHIEQLKDIAKEIDARELLSAPKVKEIFVDFVQQCSIEELQVVSPFFIHYDLLKLGINRADELDGLDQSSYLLKGKNLLEWLPENMLRKCSVHTREVLLQHAVAAKVEKIEKFSDFQDIDTNVQDEHGNTPLMNAVLHGNISAAKFLMSRLASDLKLVNNKGQNLHHLILLHGNAELKQLWFNVQKPIPDINDVDKQEVSPLMIAVRQGDMEMIDALIVRGAKAETSVDKDILVQRAILSGNPEVLHKVVKHFQCNILSLDRNGNNYLHFAVAEGKPECLTFLLEAGVSSSLKNNVGRTPLETAVYRNTESCIIPLLTELDMGKVVASDGNPLLLYAIAHNHSVAARVLMDNTTFDETFVDRDGYNAAHLAAMNTDSDIMKLLYERGFNIDAVVGWGLPQNSITQSSPYVGKTFTEIVEGRYSGLESNAARSRYRKFLEDVVKIRDAQE</sequence>
<dbReference type="PROSITE" id="PS50297">
    <property type="entry name" value="ANK_REP_REGION"/>
    <property type="match status" value="3"/>
</dbReference>
<name>A0A3L8Q3E0_9GAMM</name>
<dbReference type="EMBL" id="QZEI01000005">
    <property type="protein sequence ID" value="RLV61182.1"/>
    <property type="molecule type" value="Genomic_DNA"/>
</dbReference>
<dbReference type="PANTHER" id="PTHR24166">
    <property type="entry name" value="ROLLING PEBBLES, ISOFORM B"/>
    <property type="match status" value="1"/>
</dbReference>
<evidence type="ECO:0000256" key="1">
    <source>
        <dbReference type="ARBA" id="ARBA00022737"/>
    </source>
</evidence>
<dbReference type="Proteomes" id="UP000281474">
    <property type="component" value="Unassembled WGS sequence"/>
</dbReference>
<dbReference type="SMART" id="SM00248">
    <property type="entry name" value="ANK"/>
    <property type="match status" value="7"/>
</dbReference>
<gene>
    <name evidence="4" type="ORF">D5018_02690</name>
</gene>
<evidence type="ECO:0000313" key="4">
    <source>
        <dbReference type="EMBL" id="RLV61182.1"/>
    </source>
</evidence>
<proteinExistence type="predicted"/>
<dbReference type="AlphaFoldDB" id="A0A3L8Q3E0"/>
<reference evidence="4 5" key="1">
    <citation type="submission" date="2018-09" db="EMBL/GenBank/DDBJ databases">
        <title>Phylogeny of the Shewanellaceae, and recommendation for two new genera, Pseudoshewanella and Parashewanella.</title>
        <authorList>
            <person name="Wang G."/>
        </authorList>
    </citation>
    <scope>NUCLEOTIDE SEQUENCE [LARGE SCALE GENOMIC DNA]</scope>
    <source>
        <strain evidence="4 5">C51</strain>
    </source>
</reference>
<evidence type="ECO:0000256" key="3">
    <source>
        <dbReference type="PROSITE-ProRule" id="PRU00023"/>
    </source>
</evidence>
<feature type="repeat" description="ANK" evidence="3">
    <location>
        <begin position="790"/>
        <end position="822"/>
    </location>
</feature>
<keyword evidence="1" id="KW-0677">Repeat</keyword>
<keyword evidence="2 3" id="KW-0040">ANK repeat</keyword>
<feature type="repeat" description="ANK" evidence="3">
    <location>
        <begin position="956"/>
        <end position="988"/>
    </location>
</feature>
<dbReference type="Gene3D" id="1.25.40.20">
    <property type="entry name" value="Ankyrin repeat-containing domain"/>
    <property type="match status" value="2"/>
</dbReference>
<comment type="caution">
    <text evidence="4">The sequence shown here is derived from an EMBL/GenBank/DDBJ whole genome shotgun (WGS) entry which is preliminary data.</text>
</comment>
<dbReference type="RefSeq" id="WP_121837444.1">
    <property type="nucleotide sequence ID" value="NZ_ML014756.1"/>
</dbReference>
<dbReference type="Pfam" id="PF13857">
    <property type="entry name" value="Ank_5"/>
    <property type="match status" value="1"/>
</dbReference>
<dbReference type="OrthoDB" id="671583at2"/>
<dbReference type="SUPFAM" id="SSF48403">
    <property type="entry name" value="Ankyrin repeat"/>
    <property type="match status" value="1"/>
</dbReference>